<proteinExistence type="predicted"/>
<organism evidence="1 2">
    <name type="scientific">Dreissena polymorpha</name>
    <name type="common">Zebra mussel</name>
    <name type="synonym">Mytilus polymorpha</name>
    <dbReference type="NCBI Taxonomy" id="45954"/>
    <lineage>
        <taxon>Eukaryota</taxon>
        <taxon>Metazoa</taxon>
        <taxon>Spiralia</taxon>
        <taxon>Lophotrochozoa</taxon>
        <taxon>Mollusca</taxon>
        <taxon>Bivalvia</taxon>
        <taxon>Autobranchia</taxon>
        <taxon>Heteroconchia</taxon>
        <taxon>Euheterodonta</taxon>
        <taxon>Imparidentia</taxon>
        <taxon>Neoheterodontei</taxon>
        <taxon>Myida</taxon>
        <taxon>Dreissenoidea</taxon>
        <taxon>Dreissenidae</taxon>
        <taxon>Dreissena</taxon>
    </lineage>
</organism>
<evidence type="ECO:0000313" key="2">
    <source>
        <dbReference type="Proteomes" id="UP000828390"/>
    </source>
</evidence>
<dbReference type="Proteomes" id="UP000828390">
    <property type="component" value="Unassembled WGS sequence"/>
</dbReference>
<sequence length="60" mass="6860">MLSIRVRGEICLSKEGNVAKFAFEKGSMAIRVSGVAFRHAKMAWEKHLFMIKFNMKAMLI</sequence>
<gene>
    <name evidence="1" type="ORF">DPMN_028831</name>
</gene>
<accession>A0A9D4LXZ8</accession>
<evidence type="ECO:0000313" key="1">
    <source>
        <dbReference type="EMBL" id="KAH3865788.1"/>
    </source>
</evidence>
<reference evidence="1" key="1">
    <citation type="journal article" date="2019" name="bioRxiv">
        <title>The Genome of the Zebra Mussel, Dreissena polymorpha: A Resource for Invasive Species Research.</title>
        <authorList>
            <person name="McCartney M.A."/>
            <person name="Auch B."/>
            <person name="Kono T."/>
            <person name="Mallez S."/>
            <person name="Zhang Y."/>
            <person name="Obille A."/>
            <person name="Becker A."/>
            <person name="Abrahante J.E."/>
            <person name="Garbe J."/>
            <person name="Badalamenti J.P."/>
            <person name="Herman A."/>
            <person name="Mangelson H."/>
            <person name="Liachko I."/>
            <person name="Sullivan S."/>
            <person name="Sone E.D."/>
            <person name="Koren S."/>
            <person name="Silverstein K.A.T."/>
            <person name="Beckman K.B."/>
            <person name="Gohl D.M."/>
        </authorList>
    </citation>
    <scope>NUCLEOTIDE SEQUENCE</scope>
    <source>
        <strain evidence="1">Duluth1</strain>
        <tissue evidence="1">Whole animal</tissue>
    </source>
</reference>
<dbReference type="AlphaFoldDB" id="A0A9D4LXZ8"/>
<name>A0A9D4LXZ8_DREPO</name>
<dbReference type="EMBL" id="JAIWYP010000002">
    <property type="protein sequence ID" value="KAH3865788.1"/>
    <property type="molecule type" value="Genomic_DNA"/>
</dbReference>
<comment type="caution">
    <text evidence="1">The sequence shown here is derived from an EMBL/GenBank/DDBJ whole genome shotgun (WGS) entry which is preliminary data.</text>
</comment>
<keyword evidence="2" id="KW-1185">Reference proteome</keyword>
<reference evidence="1" key="2">
    <citation type="submission" date="2020-11" db="EMBL/GenBank/DDBJ databases">
        <authorList>
            <person name="McCartney M.A."/>
            <person name="Auch B."/>
            <person name="Kono T."/>
            <person name="Mallez S."/>
            <person name="Becker A."/>
            <person name="Gohl D.M."/>
            <person name="Silverstein K.A.T."/>
            <person name="Koren S."/>
            <person name="Bechman K.B."/>
            <person name="Herman A."/>
            <person name="Abrahante J.E."/>
            <person name="Garbe J."/>
        </authorList>
    </citation>
    <scope>NUCLEOTIDE SEQUENCE</scope>
    <source>
        <strain evidence="1">Duluth1</strain>
        <tissue evidence="1">Whole animal</tissue>
    </source>
</reference>
<protein>
    <submittedName>
        <fullName evidence="1">Uncharacterized protein</fullName>
    </submittedName>
</protein>